<dbReference type="InterPro" id="IPR012878">
    <property type="entry name" value="Beta-AFase-like_GH127_cat"/>
</dbReference>
<reference evidence="4 5" key="1">
    <citation type="submission" date="2022-08" db="EMBL/GenBank/DDBJ databases">
        <title>Bacterial and archaeal communities from various locations to study Microbial Dark Matter (Phase II).</title>
        <authorList>
            <person name="Stepanauskas R."/>
        </authorList>
    </citation>
    <scope>NUCLEOTIDE SEQUENCE [LARGE SCALE GENOMIC DNA]</scope>
    <source>
        <strain evidence="4 5">PD1</strain>
    </source>
</reference>
<feature type="domain" description="Non-reducing end beta-L-arabinofuranosidase-like GH127 catalytic" evidence="1">
    <location>
        <begin position="55"/>
        <end position="425"/>
    </location>
</feature>
<evidence type="ECO:0000313" key="5">
    <source>
        <dbReference type="Proteomes" id="UP001204798"/>
    </source>
</evidence>
<dbReference type="Proteomes" id="UP001204798">
    <property type="component" value="Unassembled WGS sequence"/>
</dbReference>
<dbReference type="PANTHER" id="PTHR43465">
    <property type="entry name" value="DUF1680 DOMAIN PROTEIN (AFU_ORTHOLOGUE AFUA_1G08910)"/>
    <property type="match status" value="1"/>
</dbReference>
<evidence type="ECO:0000259" key="3">
    <source>
        <dbReference type="Pfam" id="PF20737"/>
    </source>
</evidence>
<dbReference type="PANTHER" id="PTHR43465:SF2">
    <property type="entry name" value="DUF1680 DOMAIN PROTEIN (AFU_ORTHOLOGUE AFUA_1G08910)"/>
    <property type="match status" value="1"/>
</dbReference>
<feature type="domain" description="Non-reducing end beta-L-arabinofuranosidase-like GH127 C-terminal" evidence="3">
    <location>
        <begin position="535"/>
        <end position="648"/>
    </location>
</feature>
<sequence>MRRREFLHALAAGVGAVWVSKFAQSGGVRRMADRSVVVDTSKSPHAKLRPIPISAVKLRDRFWQPRLIALQEVTIPTQYDLMEQTGRIDNFRRVAGKVGGEFRGLYFNDSDVYKWLEAAAWSLAVQPNEKVAELMDKVIAEIESAQDADGYLNTFFSLERKNQRWTNLRDMHELYCAGHLFQAAIAHHRVTGNDRLLKVAIRFADHIAQVFGWGKKEEPDGHPEIEMALVELFRETGERRYLELAQFFVDVRGHKRIGGSPYLQDHKPFRELDEVTGHAVRALYLNAGATDIYAETGEDALMQALQRMWRNLTEKRMYVTGGCGARYEGEAFGRDYELPNERAYAETCAAIANILWQWRMFLITGEARFIDVLELALFNGALSGIGLDGKSYFYVNPLADRGRHRRQPYFECACCPPNIARLLPMIPSFLYALSDDGVFVNLYAKSEAELTVNGVPVRLRQRTDYPWDGEVTLQMELPKPTTFTLHLRIPSWCERASVTVNGTERHEGRGGEFVTVKREWRSGETVGLSLPMFPEFAVCHPFVEANGGRAALRRGPFVYCLEQVDNPDADVWFITVKTDADLVTTPMQIGNLPIVALQGAGVAAEELAWERKLYQPLRRIAIKPVRFVAIPYFAWANRAAGAMTVWLPAS</sequence>
<dbReference type="Pfam" id="PF20736">
    <property type="entry name" value="Glyco_hydro127M"/>
    <property type="match status" value="1"/>
</dbReference>
<dbReference type="EMBL" id="JANUCP010000006">
    <property type="protein sequence ID" value="MCS3920660.1"/>
    <property type="molecule type" value="Genomic_DNA"/>
</dbReference>
<keyword evidence="5" id="KW-1185">Reference proteome</keyword>
<dbReference type="Pfam" id="PF07944">
    <property type="entry name" value="Beta-AFase-like_GH127_cat"/>
    <property type="match status" value="1"/>
</dbReference>
<evidence type="ECO:0000259" key="1">
    <source>
        <dbReference type="Pfam" id="PF07944"/>
    </source>
</evidence>
<proteinExistence type="predicted"/>
<gene>
    <name evidence="4" type="ORF">M2350_003095</name>
</gene>
<evidence type="ECO:0000313" key="4">
    <source>
        <dbReference type="EMBL" id="MCS3920660.1"/>
    </source>
</evidence>
<comment type="caution">
    <text evidence="4">The sequence shown here is derived from an EMBL/GenBank/DDBJ whole genome shotgun (WGS) entry which is preliminary data.</text>
</comment>
<name>A0ABT2ERR9_9BACT</name>
<organism evidence="4 5">
    <name type="scientific">Candidatus Fervidibacter sacchari</name>
    <dbReference type="NCBI Taxonomy" id="1448929"/>
    <lineage>
        <taxon>Bacteria</taxon>
        <taxon>Candidatus Fervidibacterota</taxon>
        <taxon>Candidatus Fervidibacter</taxon>
    </lineage>
</organism>
<accession>A0ABT2ERR9</accession>
<evidence type="ECO:0000259" key="2">
    <source>
        <dbReference type="Pfam" id="PF20736"/>
    </source>
</evidence>
<protein>
    <submittedName>
        <fullName evidence="4">DUF1680 family protein</fullName>
    </submittedName>
</protein>
<dbReference type="InterPro" id="IPR049049">
    <property type="entry name" value="Beta-AFase-like_GH127_C"/>
</dbReference>
<dbReference type="Pfam" id="PF20737">
    <property type="entry name" value="Glyco_hydro127C"/>
    <property type="match status" value="1"/>
</dbReference>
<dbReference type="InterPro" id="IPR049174">
    <property type="entry name" value="Beta-AFase-like"/>
</dbReference>
<dbReference type="SUPFAM" id="SSF48208">
    <property type="entry name" value="Six-hairpin glycosidases"/>
    <property type="match status" value="1"/>
</dbReference>
<dbReference type="RefSeq" id="WP_259100608.1">
    <property type="nucleotide sequence ID" value="NZ_CP130454.1"/>
</dbReference>
<feature type="domain" description="Non-reducing end beta-L-arabinofuranosidase-like GH127 middle" evidence="2">
    <location>
        <begin position="438"/>
        <end position="532"/>
    </location>
</feature>
<dbReference type="InterPro" id="IPR049046">
    <property type="entry name" value="Beta-AFase-like_GH127_middle"/>
</dbReference>
<dbReference type="InterPro" id="IPR008928">
    <property type="entry name" value="6-hairpin_glycosidase_sf"/>
</dbReference>